<evidence type="ECO:0000313" key="3">
    <source>
        <dbReference type="Proteomes" id="UP000298061"/>
    </source>
</evidence>
<proteinExistence type="predicted"/>
<dbReference type="AlphaFoldDB" id="A0A4Z0A1H7"/>
<organism evidence="2 3">
    <name type="scientific">Hericium alpestre</name>
    <dbReference type="NCBI Taxonomy" id="135208"/>
    <lineage>
        <taxon>Eukaryota</taxon>
        <taxon>Fungi</taxon>
        <taxon>Dikarya</taxon>
        <taxon>Basidiomycota</taxon>
        <taxon>Agaricomycotina</taxon>
        <taxon>Agaricomycetes</taxon>
        <taxon>Russulales</taxon>
        <taxon>Hericiaceae</taxon>
        <taxon>Hericium</taxon>
    </lineage>
</organism>
<feature type="chain" id="PRO_5021437150" description="Glycosyl hydrolase family 95 N-terminal domain-containing protein" evidence="1">
    <location>
        <begin position="26"/>
        <end position="211"/>
    </location>
</feature>
<name>A0A4Z0A1H7_9AGAM</name>
<reference evidence="2 3" key="1">
    <citation type="submission" date="2019-02" db="EMBL/GenBank/DDBJ databases">
        <title>Genome sequencing of the rare red list fungi Hericium alpestre (H. flagellum).</title>
        <authorList>
            <person name="Buettner E."/>
            <person name="Kellner H."/>
        </authorList>
    </citation>
    <scope>NUCLEOTIDE SEQUENCE [LARGE SCALE GENOMIC DNA]</scope>
    <source>
        <strain evidence="2 3">DSM 108284</strain>
    </source>
</reference>
<comment type="caution">
    <text evidence="2">The sequence shown here is derived from an EMBL/GenBank/DDBJ whole genome shotgun (WGS) entry which is preliminary data.</text>
</comment>
<dbReference type="OrthoDB" id="3534988at2759"/>
<sequence>MAAVRLPSLLGALILLSALLPNASTTKIDRRALVSRYNPSRTGNFSDLSTPMQVGNGNFAFGADPTGLQTILPFATMSSWGWKNDSLPANRTWQDVADYRGVSWDNHGRPVEYDFGGDPLVEQWLTANPNRVNLGRIGLALLSGNGTSEDVPESALSDLEQRLDLWTGNLTSSFLLNGQRITVQTFCAQDSDTVGVTVASPLIQQGRLSVS</sequence>
<feature type="non-terminal residue" evidence="2">
    <location>
        <position position="211"/>
    </location>
</feature>
<keyword evidence="3" id="KW-1185">Reference proteome</keyword>
<gene>
    <name evidence="2" type="ORF">EWM64_g3462</name>
</gene>
<dbReference type="Proteomes" id="UP000298061">
    <property type="component" value="Unassembled WGS sequence"/>
</dbReference>
<evidence type="ECO:0000313" key="2">
    <source>
        <dbReference type="EMBL" id="TFY80555.1"/>
    </source>
</evidence>
<feature type="signal peptide" evidence="1">
    <location>
        <begin position="1"/>
        <end position="25"/>
    </location>
</feature>
<protein>
    <recommendedName>
        <fullName evidence="4">Glycosyl hydrolase family 95 N-terminal domain-containing protein</fullName>
    </recommendedName>
</protein>
<evidence type="ECO:0008006" key="4">
    <source>
        <dbReference type="Google" id="ProtNLM"/>
    </source>
</evidence>
<keyword evidence="1" id="KW-0732">Signal</keyword>
<accession>A0A4Z0A1H7</accession>
<dbReference type="STRING" id="135208.A0A4Z0A1H7"/>
<evidence type="ECO:0000256" key="1">
    <source>
        <dbReference type="SAM" id="SignalP"/>
    </source>
</evidence>
<dbReference type="EMBL" id="SFCI01000323">
    <property type="protein sequence ID" value="TFY80555.1"/>
    <property type="molecule type" value="Genomic_DNA"/>
</dbReference>